<dbReference type="PANTHER" id="PTHR13812">
    <property type="entry name" value="KETIMINE REDUCTASE MU-CRYSTALLIN"/>
    <property type="match status" value="1"/>
</dbReference>
<dbReference type="PANTHER" id="PTHR13812:SF19">
    <property type="entry name" value="KETIMINE REDUCTASE MU-CRYSTALLIN"/>
    <property type="match status" value="1"/>
</dbReference>
<reference evidence="1" key="1">
    <citation type="journal article" date="2014" name="Front. Microbiol.">
        <title>High frequency of phylogenetically diverse reductive dehalogenase-homologous genes in deep subseafloor sedimentary metagenomes.</title>
        <authorList>
            <person name="Kawai M."/>
            <person name="Futagami T."/>
            <person name="Toyoda A."/>
            <person name="Takaki Y."/>
            <person name="Nishi S."/>
            <person name="Hori S."/>
            <person name="Arai W."/>
            <person name="Tsubouchi T."/>
            <person name="Morono Y."/>
            <person name="Uchiyama I."/>
            <person name="Ito T."/>
            <person name="Fujiyama A."/>
            <person name="Inagaki F."/>
            <person name="Takami H."/>
        </authorList>
    </citation>
    <scope>NUCLEOTIDE SEQUENCE</scope>
    <source>
        <strain evidence="1">Expedition CK06-06</strain>
    </source>
</reference>
<evidence type="ECO:0000313" key="1">
    <source>
        <dbReference type="EMBL" id="GAG94519.1"/>
    </source>
</evidence>
<feature type="non-terminal residue" evidence="1">
    <location>
        <position position="264"/>
    </location>
</feature>
<dbReference type="InterPro" id="IPR023401">
    <property type="entry name" value="ODC_N"/>
</dbReference>
<protein>
    <recommendedName>
        <fullName evidence="2">Ornithine cyclodeaminase family protein</fullName>
    </recommendedName>
</protein>
<gene>
    <name evidence="1" type="ORF">S01H4_36716</name>
</gene>
<name>X1BF25_9ZZZZ</name>
<dbReference type="InterPro" id="IPR003462">
    <property type="entry name" value="ODC_Mu_crystall"/>
</dbReference>
<dbReference type="Gene3D" id="3.40.50.720">
    <property type="entry name" value="NAD(P)-binding Rossmann-like Domain"/>
    <property type="match status" value="1"/>
</dbReference>
<dbReference type="Pfam" id="PF02423">
    <property type="entry name" value="OCD_Mu_crystall"/>
    <property type="match status" value="1"/>
</dbReference>
<organism evidence="1">
    <name type="scientific">marine sediment metagenome</name>
    <dbReference type="NCBI Taxonomy" id="412755"/>
    <lineage>
        <taxon>unclassified sequences</taxon>
        <taxon>metagenomes</taxon>
        <taxon>ecological metagenomes</taxon>
    </lineage>
</organism>
<accession>X1BF25</accession>
<comment type="caution">
    <text evidence="1">The sequence shown here is derived from an EMBL/GenBank/DDBJ whole genome shotgun (WGS) entry which is preliminary data.</text>
</comment>
<dbReference type="AlphaFoldDB" id="X1BF25"/>
<dbReference type="EMBL" id="BART01019649">
    <property type="protein sequence ID" value="GAG94519.1"/>
    <property type="molecule type" value="Genomic_DNA"/>
</dbReference>
<dbReference type="GO" id="GO:0005737">
    <property type="term" value="C:cytoplasm"/>
    <property type="evidence" value="ECO:0007669"/>
    <property type="project" value="TreeGrafter"/>
</dbReference>
<evidence type="ECO:0008006" key="2">
    <source>
        <dbReference type="Google" id="ProtNLM"/>
    </source>
</evidence>
<dbReference type="InterPro" id="IPR036291">
    <property type="entry name" value="NAD(P)-bd_dom_sf"/>
</dbReference>
<sequence>MTHLHQHEESLGTSLETIMVHMSEVLILTRTEVESCLSMKRTIEAVKEAYMAFANNRVQMPPVMHLDVEKYNGEVDIKSGFVEDFDLIGTKIASGYYDNHKLGLPPGMAVIVLMDLKTSMPLAIMDGSYITAYRTGAAGAVAASVLARKDSKKVGVIGAGTQGRMQVLALREIFDLDEIRVWDIEEKIGKRYATEMSDLLEIDVSYSENREEVVRGSDIVVTVTPSRKALVMESWIEEGMHINAIGADGPGKQELDPAIVKRAD</sequence>
<dbReference type="SUPFAM" id="SSF51735">
    <property type="entry name" value="NAD(P)-binding Rossmann-fold domains"/>
    <property type="match status" value="1"/>
</dbReference>
<proteinExistence type="predicted"/>
<dbReference type="Gene3D" id="3.30.1780.10">
    <property type="entry name" value="ornithine cyclodeaminase, domain 1"/>
    <property type="match status" value="1"/>
</dbReference>